<organism evidence="1 2">
    <name type="scientific">Sphingomonas tagetis</name>
    <dbReference type="NCBI Taxonomy" id="2949092"/>
    <lineage>
        <taxon>Bacteria</taxon>
        <taxon>Pseudomonadati</taxon>
        <taxon>Pseudomonadota</taxon>
        <taxon>Alphaproteobacteria</taxon>
        <taxon>Sphingomonadales</taxon>
        <taxon>Sphingomonadaceae</taxon>
        <taxon>Sphingomonas</taxon>
    </lineage>
</organism>
<dbReference type="AlphaFoldDB" id="A0A9X2HI39"/>
<gene>
    <name evidence="1" type="ORF">M9978_02520</name>
</gene>
<comment type="caution">
    <text evidence="1">The sequence shown here is derived from an EMBL/GenBank/DDBJ whole genome shotgun (WGS) entry which is preliminary data.</text>
</comment>
<dbReference type="RefSeq" id="WP_254291270.1">
    <property type="nucleotide sequence ID" value="NZ_JAMLDX010000001.1"/>
</dbReference>
<keyword evidence="2" id="KW-1185">Reference proteome</keyword>
<dbReference type="Proteomes" id="UP001139451">
    <property type="component" value="Unassembled WGS sequence"/>
</dbReference>
<dbReference type="EMBL" id="JAMLDX010000001">
    <property type="protein sequence ID" value="MCP3729291.1"/>
    <property type="molecule type" value="Genomic_DNA"/>
</dbReference>
<name>A0A9X2HI39_9SPHN</name>
<evidence type="ECO:0000313" key="2">
    <source>
        <dbReference type="Proteomes" id="UP001139451"/>
    </source>
</evidence>
<proteinExistence type="predicted"/>
<accession>A0A9X2HI39</accession>
<reference evidence="1" key="1">
    <citation type="submission" date="2022-05" db="EMBL/GenBank/DDBJ databases">
        <title>Sphingomonas sp. strain MG17 Genome sequencing and assembly.</title>
        <authorList>
            <person name="Kim I."/>
        </authorList>
    </citation>
    <scope>NUCLEOTIDE SEQUENCE</scope>
    <source>
        <strain evidence="1">MG17</strain>
    </source>
</reference>
<protein>
    <submittedName>
        <fullName evidence="1">Uncharacterized protein</fullName>
    </submittedName>
</protein>
<evidence type="ECO:0000313" key="1">
    <source>
        <dbReference type="EMBL" id="MCP3729291.1"/>
    </source>
</evidence>
<sequence length="103" mass="11241">MMLCGDITRAALEEAVREAGGTIAWSEEKPASTEIALKIDVDPEYAAYEAAWYVPTCRGEFDPQDVRDFATAASRGNRALALALAPRLFVFDSEMAAVERALQ</sequence>